<reference evidence="2" key="2">
    <citation type="submission" date="2020-09" db="EMBL/GenBank/DDBJ databases">
        <authorList>
            <person name="Sun Q."/>
            <person name="Zhou Y."/>
        </authorList>
    </citation>
    <scope>NUCLEOTIDE SEQUENCE</scope>
    <source>
        <strain evidence="2">CGMCC 4.7403</strain>
    </source>
</reference>
<accession>A0A918ZSG8</accession>
<dbReference type="EMBL" id="BNAT01000068">
    <property type="protein sequence ID" value="GHE67701.1"/>
    <property type="molecule type" value="Genomic_DNA"/>
</dbReference>
<organism evidence="2 3">
    <name type="scientific">Streptomyces capitiformicae</name>
    <dbReference type="NCBI Taxonomy" id="2014920"/>
    <lineage>
        <taxon>Bacteria</taxon>
        <taxon>Bacillati</taxon>
        <taxon>Actinomycetota</taxon>
        <taxon>Actinomycetes</taxon>
        <taxon>Kitasatosporales</taxon>
        <taxon>Streptomycetaceae</taxon>
        <taxon>Streptomyces</taxon>
    </lineage>
</organism>
<keyword evidence="3" id="KW-1185">Reference proteome</keyword>
<dbReference type="InterPro" id="IPR023296">
    <property type="entry name" value="Glyco_hydro_beta-prop_sf"/>
</dbReference>
<sequence length="133" mass="14042">MSLICRHAAPSPLSGPEDPDLTALPTLPPPTRNREATHARHHIAPHTAAAFLTLLGSLAALLMPATQAHAATVTFTTGAARTDQNGNPLATARARIIEVGDTWYGFGEDKTGKTSADTSFENIPWGWRAVPPA</sequence>
<gene>
    <name evidence="2" type="ORF">GCM10017771_91400</name>
</gene>
<feature type="region of interest" description="Disordered" evidence="1">
    <location>
        <begin position="1"/>
        <end position="42"/>
    </location>
</feature>
<name>A0A918ZSG8_9ACTN</name>
<dbReference type="AlphaFoldDB" id="A0A918ZSG8"/>
<dbReference type="Proteomes" id="UP000603227">
    <property type="component" value="Unassembled WGS sequence"/>
</dbReference>
<dbReference type="Gene3D" id="2.115.10.20">
    <property type="entry name" value="Glycosyl hydrolase domain, family 43"/>
    <property type="match status" value="1"/>
</dbReference>
<protein>
    <submittedName>
        <fullName evidence="2">Uncharacterized protein</fullName>
    </submittedName>
</protein>
<evidence type="ECO:0000256" key="1">
    <source>
        <dbReference type="SAM" id="MobiDB-lite"/>
    </source>
</evidence>
<comment type="caution">
    <text evidence="2">The sequence shown here is derived from an EMBL/GenBank/DDBJ whole genome shotgun (WGS) entry which is preliminary data.</text>
</comment>
<reference evidence="2" key="1">
    <citation type="journal article" date="2014" name="Int. J. Syst. Evol. Microbiol.">
        <title>Complete genome sequence of Corynebacterium casei LMG S-19264T (=DSM 44701T), isolated from a smear-ripened cheese.</title>
        <authorList>
            <consortium name="US DOE Joint Genome Institute (JGI-PGF)"/>
            <person name="Walter F."/>
            <person name="Albersmeier A."/>
            <person name="Kalinowski J."/>
            <person name="Ruckert C."/>
        </authorList>
    </citation>
    <scope>NUCLEOTIDE SEQUENCE</scope>
    <source>
        <strain evidence="2">CGMCC 4.7403</strain>
    </source>
</reference>
<evidence type="ECO:0000313" key="3">
    <source>
        <dbReference type="Proteomes" id="UP000603227"/>
    </source>
</evidence>
<proteinExistence type="predicted"/>
<evidence type="ECO:0000313" key="2">
    <source>
        <dbReference type="EMBL" id="GHE67701.1"/>
    </source>
</evidence>